<keyword evidence="3" id="KW-1185">Reference proteome</keyword>
<dbReference type="AlphaFoldDB" id="A0A6A6JME3"/>
<feature type="region of interest" description="Disordered" evidence="1">
    <location>
        <begin position="58"/>
        <end position="89"/>
    </location>
</feature>
<accession>A0A6A6JME3</accession>
<feature type="region of interest" description="Disordered" evidence="1">
    <location>
        <begin position="174"/>
        <end position="199"/>
    </location>
</feature>
<sequence length="199" mass="22339">MPESADDRHFWLNLSLARELGLSTDGDWAAIGQIIFPAATDGNGSPKAIEATVLHPTQTKRNRWDLEPDDAPSASGRTNVRPPIFNDASPSDEVWGRRIPGIEPEIRKIDPNRGLKKLKRKLFREMHIQDELTRVRMRCLDDATTKTVVMSSYARVVPKPSSFVGQVKVHLKSTQSSDTIPSDWSYGRMEVPYPQPPLP</sequence>
<protein>
    <submittedName>
        <fullName evidence="2">Uncharacterized protein</fullName>
    </submittedName>
</protein>
<dbReference type="Proteomes" id="UP000800097">
    <property type="component" value="Unassembled WGS sequence"/>
</dbReference>
<organism evidence="2 3">
    <name type="scientific">Westerdykella ornata</name>
    <dbReference type="NCBI Taxonomy" id="318751"/>
    <lineage>
        <taxon>Eukaryota</taxon>
        <taxon>Fungi</taxon>
        <taxon>Dikarya</taxon>
        <taxon>Ascomycota</taxon>
        <taxon>Pezizomycotina</taxon>
        <taxon>Dothideomycetes</taxon>
        <taxon>Pleosporomycetidae</taxon>
        <taxon>Pleosporales</taxon>
        <taxon>Sporormiaceae</taxon>
        <taxon>Westerdykella</taxon>
    </lineage>
</organism>
<gene>
    <name evidence="2" type="ORF">EI97DRAFT_458599</name>
</gene>
<dbReference type="GeneID" id="54554095"/>
<evidence type="ECO:0000256" key="1">
    <source>
        <dbReference type="SAM" id="MobiDB-lite"/>
    </source>
</evidence>
<dbReference type="RefSeq" id="XP_033653638.1">
    <property type="nucleotide sequence ID" value="XM_033800920.1"/>
</dbReference>
<evidence type="ECO:0000313" key="2">
    <source>
        <dbReference type="EMBL" id="KAF2276099.1"/>
    </source>
</evidence>
<reference evidence="2" key="1">
    <citation type="journal article" date="2020" name="Stud. Mycol.">
        <title>101 Dothideomycetes genomes: a test case for predicting lifestyles and emergence of pathogens.</title>
        <authorList>
            <person name="Haridas S."/>
            <person name="Albert R."/>
            <person name="Binder M."/>
            <person name="Bloem J."/>
            <person name="Labutti K."/>
            <person name="Salamov A."/>
            <person name="Andreopoulos B."/>
            <person name="Baker S."/>
            <person name="Barry K."/>
            <person name="Bills G."/>
            <person name="Bluhm B."/>
            <person name="Cannon C."/>
            <person name="Castanera R."/>
            <person name="Culley D."/>
            <person name="Daum C."/>
            <person name="Ezra D."/>
            <person name="Gonzalez J."/>
            <person name="Henrissat B."/>
            <person name="Kuo A."/>
            <person name="Liang C."/>
            <person name="Lipzen A."/>
            <person name="Lutzoni F."/>
            <person name="Magnuson J."/>
            <person name="Mondo S."/>
            <person name="Nolan M."/>
            <person name="Ohm R."/>
            <person name="Pangilinan J."/>
            <person name="Park H.-J."/>
            <person name="Ramirez L."/>
            <person name="Alfaro M."/>
            <person name="Sun H."/>
            <person name="Tritt A."/>
            <person name="Yoshinaga Y."/>
            <person name="Zwiers L.-H."/>
            <person name="Turgeon B."/>
            <person name="Goodwin S."/>
            <person name="Spatafora J."/>
            <person name="Crous P."/>
            <person name="Grigoriev I."/>
        </authorList>
    </citation>
    <scope>NUCLEOTIDE SEQUENCE</scope>
    <source>
        <strain evidence="2">CBS 379.55</strain>
    </source>
</reference>
<dbReference type="EMBL" id="ML986494">
    <property type="protein sequence ID" value="KAF2276099.1"/>
    <property type="molecule type" value="Genomic_DNA"/>
</dbReference>
<evidence type="ECO:0000313" key="3">
    <source>
        <dbReference type="Proteomes" id="UP000800097"/>
    </source>
</evidence>
<proteinExistence type="predicted"/>
<name>A0A6A6JME3_WESOR</name>